<protein>
    <submittedName>
        <fullName evidence="2">Uncharacterized protein</fullName>
    </submittedName>
</protein>
<proteinExistence type="predicted"/>
<accession>A0A2G9U7H8</accession>
<dbReference type="GO" id="GO:0003924">
    <property type="term" value="F:GTPase activity"/>
    <property type="evidence" value="ECO:0007669"/>
    <property type="project" value="InterPro"/>
</dbReference>
<gene>
    <name evidence="2" type="ORF">TELCIR_12879</name>
</gene>
<name>A0A2G9U7H8_TELCI</name>
<dbReference type="InterPro" id="IPR045001">
    <property type="entry name" value="DRG"/>
</dbReference>
<dbReference type="Proteomes" id="UP000230423">
    <property type="component" value="Unassembled WGS sequence"/>
</dbReference>
<evidence type="ECO:0000313" key="2">
    <source>
        <dbReference type="EMBL" id="PIO65450.1"/>
    </source>
</evidence>
<dbReference type="OrthoDB" id="1708588at2759"/>
<reference evidence="2 3" key="1">
    <citation type="submission" date="2015-09" db="EMBL/GenBank/DDBJ databases">
        <title>Draft genome of the parasitic nematode Teladorsagia circumcincta isolate WARC Sus (inbred).</title>
        <authorList>
            <person name="Mitreva M."/>
        </authorList>
    </citation>
    <scope>NUCLEOTIDE SEQUENCE [LARGE SCALE GENOMIC DNA]</scope>
    <source>
        <strain evidence="2 3">S</strain>
    </source>
</reference>
<dbReference type="GO" id="GO:0005525">
    <property type="term" value="F:GTP binding"/>
    <property type="evidence" value="ECO:0007669"/>
    <property type="project" value="UniProtKB-KW"/>
</dbReference>
<sequence>MARRPQWAKPVARSSGSEMCSKFKCKIPNSVLRKFLVGREARLVEKEYQIGRCNEPRAPVILERLKGAKIQLLDLPGIIEGAKDGKGRGKQVIAGISLHIGD</sequence>
<organism evidence="2 3">
    <name type="scientific">Teladorsagia circumcincta</name>
    <name type="common">Brown stomach worm</name>
    <name type="synonym">Ostertagia circumcincta</name>
    <dbReference type="NCBI Taxonomy" id="45464"/>
    <lineage>
        <taxon>Eukaryota</taxon>
        <taxon>Metazoa</taxon>
        <taxon>Ecdysozoa</taxon>
        <taxon>Nematoda</taxon>
        <taxon>Chromadorea</taxon>
        <taxon>Rhabditida</taxon>
        <taxon>Rhabditina</taxon>
        <taxon>Rhabditomorpha</taxon>
        <taxon>Strongyloidea</taxon>
        <taxon>Trichostrongylidae</taxon>
        <taxon>Teladorsagia</taxon>
    </lineage>
</organism>
<dbReference type="PROSITE" id="PS00905">
    <property type="entry name" value="GTP1_OBG"/>
    <property type="match status" value="1"/>
</dbReference>
<keyword evidence="1" id="KW-0547">Nucleotide-binding</keyword>
<keyword evidence="1" id="KW-0342">GTP-binding</keyword>
<dbReference type="Gene3D" id="3.40.50.300">
    <property type="entry name" value="P-loop containing nucleotide triphosphate hydrolases"/>
    <property type="match status" value="1"/>
</dbReference>
<dbReference type="AlphaFoldDB" id="A0A2G9U7H8"/>
<dbReference type="EMBL" id="KZ349002">
    <property type="protein sequence ID" value="PIO65450.1"/>
    <property type="molecule type" value="Genomic_DNA"/>
</dbReference>
<evidence type="ECO:0000313" key="3">
    <source>
        <dbReference type="Proteomes" id="UP000230423"/>
    </source>
</evidence>
<dbReference type="PANTHER" id="PTHR43127">
    <property type="entry name" value="DEVELOPMENTALLY-REGULATED GTP-BINDING PROTEIN 2"/>
    <property type="match status" value="1"/>
</dbReference>
<keyword evidence="3" id="KW-1185">Reference proteome</keyword>
<evidence type="ECO:0000256" key="1">
    <source>
        <dbReference type="ARBA" id="ARBA00023134"/>
    </source>
</evidence>
<dbReference type="InterPro" id="IPR027417">
    <property type="entry name" value="P-loop_NTPase"/>
</dbReference>
<dbReference type="InterPro" id="IPR006074">
    <property type="entry name" value="GTP1-OBG_CS"/>
</dbReference>